<dbReference type="InterPro" id="IPR013809">
    <property type="entry name" value="ENTH"/>
</dbReference>
<dbReference type="GO" id="GO:0005886">
    <property type="term" value="C:plasma membrane"/>
    <property type="evidence" value="ECO:0007669"/>
    <property type="project" value="TreeGrafter"/>
</dbReference>
<dbReference type="GO" id="GO:0030276">
    <property type="term" value="F:clathrin binding"/>
    <property type="evidence" value="ECO:0007669"/>
    <property type="project" value="TreeGrafter"/>
</dbReference>
<feature type="compositionally biased region" description="Low complexity" evidence="6">
    <location>
        <begin position="449"/>
        <end position="465"/>
    </location>
</feature>
<dbReference type="GO" id="GO:0005543">
    <property type="term" value="F:phospholipid binding"/>
    <property type="evidence" value="ECO:0007669"/>
    <property type="project" value="TreeGrafter"/>
</dbReference>
<comment type="subcellular location">
    <subcellularLocation>
        <location evidence="1">Cytoplasm</location>
    </subcellularLocation>
</comment>
<evidence type="ECO:0000259" key="7">
    <source>
        <dbReference type="PROSITE" id="PS50942"/>
    </source>
</evidence>
<dbReference type="RefSeq" id="XP_018015136.1">
    <property type="nucleotide sequence ID" value="XM_018159647.2"/>
</dbReference>
<organism evidence="8 9">
    <name type="scientific">Hyalella azteca</name>
    <name type="common">Amphipod</name>
    <dbReference type="NCBI Taxonomy" id="294128"/>
    <lineage>
        <taxon>Eukaryota</taxon>
        <taxon>Metazoa</taxon>
        <taxon>Ecdysozoa</taxon>
        <taxon>Arthropoda</taxon>
        <taxon>Crustacea</taxon>
        <taxon>Multicrustacea</taxon>
        <taxon>Malacostraca</taxon>
        <taxon>Eumalacostraca</taxon>
        <taxon>Peracarida</taxon>
        <taxon>Amphipoda</taxon>
        <taxon>Senticaudata</taxon>
        <taxon>Talitrida</taxon>
        <taxon>Talitroidea</taxon>
        <taxon>Hyalellidae</taxon>
        <taxon>Hyalella</taxon>
    </lineage>
</organism>
<protein>
    <submittedName>
        <fullName evidence="9">Epsin-2</fullName>
    </submittedName>
</protein>
<dbReference type="PANTHER" id="PTHR12276">
    <property type="entry name" value="EPSIN/ENT-RELATED"/>
    <property type="match status" value="1"/>
</dbReference>
<evidence type="ECO:0000256" key="5">
    <source>
        <dbReference type="ARBA" id="ARBA00022737"/>
    </source>
</evidence>
<keyword evidence="4" id="KW-0597">Phosphoprotein</keyword>
<sequence>MALPVNVSGLRRNIKNIAHNYTDAQVKVREATSNDPWGPSSTIMSEIADLTYNVVAFSEIMQMVWKRLNDHGKNWRHVYKALVLLEYLIKTGSEKVAEQSRENIHSISTLKDFQYIEEGKDQGINVREKAKAMVALLKDDERLRNERVRALKAKERFAQSVSGIAGDPDINSPTSPTYPGTFVTSASRAERDAYGIRGLGSPLSPPSAARDPWGLSPPAVDTGDYASIMYGTKENVYEGIPGEGKIDFATRSLPSIPTENITSSYNNSALQQYANQEPIYAAILKKPQANQADSSVRSKIQVGDPVYSNTSGYDAVDAWLEQDAKIGSSSNAETNKPASIIAMYENIEQPEAHYENNEEALRTLQPVDPWGVPAPKLQTISPPPLSPPKVDRVLYGQGASDPWGPVIPPVDPWGVVRSPTPPPDPFAPLPPQPSHADDFSLLTNRDKPATGTTPAGTSPPTRRSPAGFLGENSGLVNLDNLVASKPVNPIANSSALSTSFPNLSFTGVANSTLAPTPNVLFSSTNAINVNTNNNPFTALSTGTNASFNALSTGTNTSFNALSTCTTTPLTTIPTSTSTPYFKTDNSNIMDAFNTNVNNNDILATASPIPPLSQDFFSGANPFSGSVMGGGAVGVVPNPFQAAQSPKPSINELRASAVGGFNDPWGAPPHNNGFAALSTKGNDPF</sequence>
<evidence type="ECO:0000313" key="9">
    <source>
        <dbReference type="RefSeq" id="XP_018015136.1"/>
    </source>
</evidence>
<evidence type="ECO:0000256" key="6">
    <source>
        <dbReference type="SAM" id="MobiDB-lite"/>
    </source>
</evidence>
<comment type="similarity">
    <text evidence="2">Belongs to the epsin family.</text>
</comment>
<evidence type="ECO:0000256" key="3">
    <source>
        <dbReference type="ARBA" id="ARBA00022490"/>
    </source>
</evidence>
<evidence type="ECO:0000256" key="2">
    <source>
        <dbReference type="ARBA" id="ARBA00010130"/>
    </source>
</evidence>
<dbReference type="Pfam" id="PF01417">
    <property type="entry name" value="ENTH"/>
    <property type="match status" value="1"/>
</dbReference>
<reference evidence="9" key="1">
    <citation type="submission" date="2025-08" db="UniProtKB">
        <authorList>
            <consortium name="RefSeq"/>
        </authorList>
    </citation>
    <scope>IDENTIFICATION</scope>
    <source>
        <tissue evidence="9">Whole organism</tissue>
    </source>
</reference>
<feature type="domain" description="ENTH" evidence="7">
    <location>
        <begin position="16"/>
        <end position="147"/>
    </location>
</feature>
<dbReference type="SMART" id="SM00273">
    <property type="entry name" value="ENTH"/>
    <property type="match status" value="1"/>
</dbReference>
<gene>
    <name evidence="9" type="primary">LOC108672034</name>
</gene>
<dbReference type="GO" id="GO:0030125">
    <property type="term" value="C:clathrin vesicle coat"/>
    <property type="evidence" value="ECO:0007669"/>
    <property type="project" value="TreeGrafter"/>
</dbReference>
<dbReference type="SUPFAM" id="SSF48464">
    <property type="entry name" value="ENTH/VHS domain"/>
    <property type="match status" value="1"/>
</dbReference>
<keyword evidence="5" id="KW-0677">Repeat</keyword>
<keyword evidence="8" id="KW-1185">Reference proteome</keyword>
<evidence type="ECO:0000256" key="1">
    <source>
        <dbReference type="ARBA" id="ARBA00004496"/>
    </source>
</evidence>
<dbReference type="InterPro" id="IPR008942">
    <property type="entry name" value="ENTH_VHS"/>
</dbReference>
<feature type="region of interest" description="Disordered" evidence="6">
    <location>
        <begin position="414"/>
        <end position="471"/>
    </location>
</feature>
<feature type="compositionally biased region" description="Pro residues" evidence="6">
    <location>
        <begin position="419"/>
        <end position="433"/>
    </location>
</feature>
<dbReference type="Proteomes" id="UP000694843">
    <property type="component" value="Unplaced"/>
</dbReference>
<dbReference type="OrthoDB" id="4033880at2759"/>
<dbReference type="GO" id="GO:0005768">
    <property type="term" value="C:endosome"/>
    <property type="evidence" value="ECO:0007669"/>
    <property type="project" value="TreeGrafter"/>
</dbReference>
<dbReference type="PROSITE" id="PS50942">
    <property type="entry name" value="ENTH"/>
    <property type="match status" value="1"/>
</dbReference>
<dbReference type="PANTHER" id="PTHR12276:SF115">
    <property type="entry name" value="FI19443P1"/>
    <property type="match status" value="1"/>
</dbReference>
<dbReference type="Gene3D" id="1.25.40.90">
    <property type="match status" value="1"/>
</dbReference>
<dbReference type="AlphaFoldDB" id="A0A8B7NPU9"/>
<dbReference type="KEGG" id="hazt:108672034"/>
<evidence type="ECO:0000313" key="8">
    <source>
        <dbReference type="Proteomes" id="UP000694843"/>
    </source>
</evidence>
<name>A0A8B7NPU9_HYAAZ</name>
<dbReference type="GO" id="GO:0006897">
    <property type="term" value="P:endocytosis"/>
    <property type="evidence" value="ECO:0007669"/>
    <property type="project" value="TreeGrafter"/>
</dbReference>
<keyword evidence="3" id="KW-0963">Cytoplasm</keyword>
<evidence type="ECO:0000256" key="4">
    <source>
        <dbReference type="ARBA" id="ARBA00022553"/>
    </source>
</evidence>
<dbReference type="FunFam" id="1.25.40.90:FF:000002">
    <property type="entry name" value="epsin-2 isoform X1"/>
    <property type="match status" value="1"/>
</dbReference>
<dbReference type="GeneID" id="108672034"/>
<proteinExistence type="inferred from homology"/>
<dbReference type="CDD" id="cd16990">
    <property type="entry name" value="ENTH_Epsin"/>
    <property type="match status" value="1"/>
</dbReference>
<accession>A0A8B7NPU9</accession>